<reference evidence="3" key="2">
    <citation type="journal article" date="2014" name="ISME J.">
        <title>Microbial stratification in low pH oxic and suboxic macroscopic growths along an acid mine drainage.</title>
        <authorList>
            <person name="Mendez-Garcia C."/>
            <person name="Mesa V."/>
            <person name="Sprenger R.R."/>
            <person name="Richter M."/>
            <person name="Diez M.S."/>
            <person name="Solano J."/>
            <person name="Bargiela R."/>
            <person name="Golyshina O.V."/>
            <person name="Manteca A."/>
            <person name="Ramos J.L."/>
            <person name="Gallego J.R."/>
            <person name="Llorente I."/>
            <person name="Martins Dos Santos V.A."/>
            <person name="Jensen O.N."/>
            <person name="Pelaez A.I."/>
            <person name="Sanchez J."/>
            <person name="Ferrer M."/>
        </authorList>
    </citation>
    <scope>NUCLEOTIDE SEQUENCE</scope>
</reference>
<evidence type="ECO:0000256" key="2">
    <source>
        <dbReference type="SAM" id="Phobius"/>
    </source>
</evidence>
<comment type="caution">
    <text evidence="3">The sequence shown here is derived from an EMBL/GenBank/DDBJ whole genome shotgun (WGS) entry which is preliminary data.</text>
</comment>
<feature type="region of interest" description="Disordered" evidence="1">
    <location>
        <begin position="56"/>
        <end position="76"/>
    </location>
</feature>
<keyword evidence="2" id="KW-0812">Transmembrane</keyword>
<name>T1BAV4_9ZZZZ</name>
<proteinExistence type="predicted"/>
<reference evidence="3" key="1">
    <citation type="submission" date="2013-08" db="EMBL/GenBank/DDBJ databases">
        <authorList>
            <person name="Mendez C."/>
            <person name="Richter M."/>
            <person name="Ferrer M."/>
            <person name="Sanchez J."/>
        </authorList>
    </citation>
    <scope>NUCLEOTIDE SEQUENCE</scope>
</reference>
<protein>
    <submittedName>
        <fullName evidence="3">Uncharacterized protein</fullName>
    </submittedName>
</protein>
<gene>
    <name evidence="3" type="ORF">B1A_13062</name>
</gene>
<evidence type="ECO:0000256" key="1">
    <source>
        <dbReference type="SAM" id="MobiDB-lite"/>
    </source>
</evidence>
<feature type="non-terminal residue" evidence="3">
    <location>
        <position position="76"/>
    </location>
</feature>
<dbReference type="AlphaFoldDB" id="T1BAV4"/>
<keyword evidence="2" id="KW-0472">Membrane</keyword>
<feature type="non-terminal residue" evidence="3">
    <location>
        <position position="1"/>
    </location>
</feature>
<organism evidence="3">
    <name type="scientific">mine drainage metagenome</name>
    <dbReference type="NCBI Taxonomy" id="410659"/>
    <lineage>
        <taxon>unclassified sequences</taxon>
        <taxon>metagenomes</taxon>
        <taxon>ecological metagenomes</taxon>
    </lineage>
</organism>
<dbReference type="EMBL" id="AUZX01009536">
    <property type="protein sequence ID" value="EQD51415.1"/>
    <property type="molecule type" value="Genomic_DNA"/>
</dbReference>
<accession>T1BAV4</accession>
<evidence type="ECO:0000313" key="3">
    <source>
        <dbReference type="EMBL" id="EQD51415.1"/>
    </source>
</evidence>
<sequence>YEITPVSLKSVTRIEGLLFLYFIVLLMEALMEREVRLEMKSEKIASLPIYPEDRSCESPTKFQDAGTLRECGDTPS</sequence>
<keyword evidence="2" id="KW-1133">Transmembrane helix</keyword>
<feature type="transmembrane region" description="Helical" evidence="2">
    <location>
        <begin position="12"/>
        <end position="31"/>
    </location>
</feature>